<gene>
    <name evidence="1" type="ORF">B0T46_21620</name>
</gene>
<keyword evidence="2" id="KW-1185">Reference proteome</keyword>
<evidence type="ECO:0000313" key="1">
    <source>
        <dbReference type="EMBL" id="ONM46679.1"/>
    </source>
</evidence>
<accession>A0A1V2TB02</accession>
<evidence type="ECO:0000313" key="2">
    <source>
        <dbReference type="Proteomes" id="UP000188836"/>
    </source>
</evidence>
<dbReference type="Proteomes" id="UP000188836">
    <property type="component" value="Unassembled WGS sequence"/>
</dbReference>
<sequence length="69" mass="7437">MADAVESSTGQQAEGLMKVMSTVAVVREVGWPDGETVEQRTRTGNGKAISSKALERFVTWRHANCRAGS</sequence>
<name>A0A1V2TB02_9NOCA</name>
<organism evidence="1 2">
    <name type="scientific">Nocardia donostiensis</name>
    <dbReference type="NCBI Taxonomy" id="1538463"/>
    <lineage>
        <taxon>Bacteria</taxon>
        <taxon>Bacillati</taxon>
        <taxon>Actinomycetota</taxon>
        <taxon>Actinomycetes</taxon>
        <taxon>Mycobacteriales</taxon>
        <taxon>Nocardiaceae</taxon>
        <taxon>Nocardia</taxon>
    </lineage>
</organism>
<reference evidence="1 2" key="1">
    <citation type="journal article" date="2016" name="Antonie Van Leeuwenhoek">
        <title>Nocardia donostiensis sp. nov., isolated from human respiratory specimens.</title>
        <authorList>
            <person name="Ercibengoa M."/>
            <person name="Bell M."/>
            <person name="Marimon J.M."/>
            <person name="Humrighouse B."/>
            <person name="Klenk H.P."/>
            <person name="Potter G."/>
            <person name="Perez-Trallero E."/>
        </authorList>
    </citation>
    <scope>NUCLEOTIDE SEQUENCE [LARGE SCALE GENOMIC DNA]</scope>
    <source>
        <strain evidence="1 2">X1655</strain>
    </source>
</reference>
<protein>
    <submittedName>
        <fullName evidence="1">Uncharacterized protein</fullName>
    </submittedName>
</protein>
<dbReference type="STRING" id="1538463.B0T36_23210"/>
<dbReference type="AlphaFoldDB" id="A0A1V2TB02"/>
<dbReference type="EMBL" id="MUMY01000021">
    <property type="protein sequence ID" value="ONM46679.1"/>
    <property type="molecule type" value="Genomic_DNA"/>
</dbReference>
<proteinExistence type="predicted"/>
<comment type="caution">
    <text evidence="1">The sequence shown here is derived from an EMBL/GenBank/DDBJ whole genome shotgun (WGS) entry which is preliminary data.</text>
</comment>